<comment type="caution">
    <text evidence="2">The sequence shown here is derived from an EMBL/GenBank/DDBJ whole genome shotgun (WGS) entry which is preliminary data.</text>
</comment>
<evidence type="ECO:0000313" key="2">
    <source>
        <dbReference type="EMBL" id="KAK5972971.1"/>
    </source>
</evidence>
<proteinExistence type="predicted"/>
<evidence type="ECO:0000256" key="1">
    <source>
        <dbReference type="SAM" id="MobiDB-lite"/>
    </source>
</evidence>
<sequence>MWFQSKKEKKKIEKDSKKGSKRGSKKGSKKGSKRGSKKSDDAPIKPARSPPRSSDPNDLLKSNLQAQPLQTPPALASDPNFLKQSEIKRKKQSKKDGEDSDNTLTDLPAEMPNMELERIQFRQQLIFDDQLL</sequence>
<gene>
    <name evidence="2" type="ORF">GCK32_008417</name>
</gene>
<organism evidence="2 3">
    <name type="scientific">Trichostrongylus colubriformis</name>
    <name type="common">Black scour worm</name>
    <dbReference type="NCBI Taxonomy" id="6319"/>
    <lineage>
        <taxon>Eukaryota</taxon>
        <taxon>Metazoa</taxon>
        <taxon>Ecdysozoa</taxon>
        <taxon>Nematoda</taxon>
        <taxon>Chromadorea</taxon>
        <taxon>Rhabditida</taxon>
        <taxon>Rhabditina</taxon>
        <taxon>Rhabditomorpha</taxon>
        <taxon>Strongyloidea</taxon>
        <taxon>Trichostrongylidae</taxon>
        <taxon>Trichostrongylus</taxon>
    </lineage>
</organism>
<dbReference type="AlphaFoldDB" id="A0AAN8F470"/>
<feature type="compositionally biased region" description="Polar residues" evidence="1">
    <location>
        <begin position="51"/>
        <end position="69"/>
    </location>
</feature>
<reference evidence="2 3" key="1">
    <citation type="submission" date="2019-10" db="EMBL/GenBank/DDBJ databases">
        <title>Assembly and Annotation for the nematode Trichostrongylus colubriformis.</title>
        <authorList>
            <person name="Martin J."/>
        </authorList>
    </citation>
    <scope>NUCLEOTIDE SEQUENCE [LARGE SCALE GENOMIC DNA]</scope>
    <source>
        <strain evidence="2">G859</strain>
        <tissue evidence="2">Whole worm</tissue>
    </source>
</reference>
<accession>A0AAN8F470</accession>
<protein>
    <submittedName>
        <fullName evidence="2">Uncharacterized protein</fullName>
    </submittedName>
</protein>
<dbReference type="EMBL" id="WIXE01016058">
    <property type="protein sequence ID" value="KAK5972971.1"/>
    <property type="molecule type" value="Genomic_DNA"/>
</dbReference>
<dbReference type="Proteomes" id="UP001331761">
    <property type="component" value="Unassembled WGS sequence"/>
</dbReference>
<feature type="compositionally biased region" description="Basic residues" evidence="1">
    <location>
        <begin position="19"/>
        <end position="36"/>
    </location>
</feature>
<keyword evidence="3" id="KW-1185">Reference proteome</keyword>
<name>A0AAN8F470_TRICO</name>
<evidence type="ECO:0000313" key="3">
    <source>
        <dbReference type="Proteomes" id="UP001331761"/>
    </source>
</evidence>
<feature type="region of interest" description="Disordered" evidence="1">
    <location>
        <begin position="1"/>
        <end position="112"/>
    </location>
</feature>